<evidence type="ECO:0000313" key="10">
    <source>
        <dbReference type="EMBL" id="MBA5729816.1"/>
    </source>
</evidence>
<evidence type="ECO:0000256" key="9">
    <source>
        <dbReference type="SAM" id="Phobius"/>
    </source>
</evidence>
<dbReference type="Pfam" id="PF01496">
    <property type="entry name" value="V_ATPase_I"/>
    <property type="match status" value="1"/>
</dbReference>
<evidence type="ECO:0000313" key="11">
    <source>
        <dbReference type="Proteomes" id="UP000571018"/>
    </source>
</evidence>
<feature type="transmembrane region" description="Helical" evidence="9">
    <location>
        <begin position="565"/>
        <end position="586"/>
    </location>
</feature>
<dbReference type="InterPro" id="IPR002490">
    <property type="entry name" value="V-ATPase_116kDa_su"/>
</dbReference>
<feature type="transmembrane region" description="Helical" evidence="9">
    <location>
        <begin position="452"/>
        <end position="474"/>
    </location>
</feature>
<proteinExistence type="inferred from homology"/>
<organism evidence="10 11">
    <name type="scientific">Ruoffia halotolerans</name>
    <dbReference type="NCBI Taxonomy" id="2748684"/>
    <lineage>
        <taxon>Bacteria</taxon>
        <taxon>Bacillati</taxon>
        <taxon>Bacillota</taxon>
        <taxon>Bacilli</taxon>
        <taxon>Lactobacillales</taxon>
        <taxon>Aerococcaceae</taxon>
        <taxon>Ruoffia</taxon>
    </lineage>
</organism>
<feature type="transmembrane region" description="Helical" evidence="9">
    <location>
        <begin position="376"/>
        <end position="403"/>
    </location>
</feature>
<keyword evidence="8" id="KW-0175">Coiled coil</keyword>
<feature type="transmembrane region" description="Helical" evidence="9">
    <location>
        <begin position="513"/>
        <end position="534"/>
    </location>
</feature>
<evidence type="ECO:0000256" key="7">
    <source>
        <dbReference type="ARBA" id="ARBA00023136"/>
    </source>
</evidence>
<keyword evidence="7 9" id="KW-0472">Membrane</keyword>
<dbReference type="GO" id="GO:0007035">
    <property type="term" value="P:vacuolar acidification"/>
    <property type="evidence" value="ECO:0007669"/>
    <property type="project" value="TreeGrafter"/>
</dbReference>
<keyword evidence="11" id="KW-1185">Reference proteome</keyword>
<evidence type="ECO:0000256" key="8">
    <source>
        <dbReference type="SAM" id="Coils"/>
    </source>
</evidence>
<dbReference type="AlphaFoldDB" id="A0A839A6D1"/>
<comment type="similarity">
    <text evidence="2">Belongs to the V-ATPase 116 kDa subunit family.</text>
</comment>
<comment type="subcellular location">
    <subcellularLocation>
        <location evidence="1">Membrane</location>
        <topology evidence="1">Multi-pass membrane protein</topology>
    </subcellularLocation>
</comment>
<dbReference type="PANTHER" id="PTHR11629">
    <property type="entry name" value="VACUOLAR PROTON ATPASES"/>
    <property type="match status" value="1"/>
</dbReference>
<feature type="transmembrane region" description="Helical" evidence="9">
    <location>
        <begin position="592"/>
        <end position="614"/>
    </location>
</feature>
<feature type="coiled-coil region" evidence="8">
    <location>
        <begin position="109"/>
        <end position="136"/>
    </location>
</feature>
<dbReference type="EMBL" id="JACAOA010000024">
    <property type="protein sequence ID" value="MBA5729816.1"/>
    <property type="molecule type" value="Genomic_DNA"/>
</dbReference>
<protein>
    <submittedName>
        <fullName evidence="10">V-type ATP synthase subunit I</fullName>
    </submittedName>
</protein>
<dbReference type="RefSeq" id="WP_218931501.1">
    <property type="nucleotide sequence ID" value="NZ_JACAOA010000024.1"/>
</dbReference>
<feature type="transmembrane region" description="Helical" evidence="9">
    <location>
        <begin position="486"/>
        <end position="507"/>
    </location>
</feature>
<evidence type="ECO:0000256" key="6">
    <source>
        <dbReference type="ARBA" id="ARBA00023065"/>
    </source>
</evidence>
<evidence type="ECO:0000256" key="4">
    <source>
        <dbReference type="ARBA" id="ARBA00022692"/>
    </source>
</evidence>
<sequence length="657" mass="74659">MAISVMKRVTIIAEQANKELLLESLQELKGTEIVPFEEVEEADLDIFFDGASLNSEDSKLNHYTLNKIEEAIEFLKQYGSQPSFIKRMREKRKVYSLQELETEVNSMNLESLLRLVSEKRSELEQLRRAITELEEKEHFLRKWTNLDFSLKESDDFKHFDVVVGSIDTEDSSEFIDDLKNVTDEVLVQEVYYTEDTSGYTIVFSNEHQEDVLEFIRRSDFTELVYEYDKLPKEELQEVLSTRKRMIEDQSELVKRFKSNRQLLSNLKLAQEYYANLIEREKASQLLLNSSHLFILKGWMDADEVSDNIVNINHVIGEDNLAILTYDVDPEEDNLDDVPVKLKNSAFSAPFETLTLQYGTPKYNSIDPTPFFSFSQVLFFGLMSADVGYGLLLFIATFIPIMFFELKPGMRKTLKSFNYMSVGTILVGLFFGSFFGFSLPFGVMNLSSQVIEVMIFSVALGLVHLLVGYSLKFYLTMKEKDYGSSYLDALQQILMLIGGAIIAINFILEIPVLNTIGLVLLLGNVIGMIVVNMIVAKNPLIGLGQGAFGLIDLAGMIGDIVSYTRLTALAVAGANIGMAFNLIVGLLPPFVRFTVGILLFLALHALNIFITYLGAYVHSMRLQFVEFFGKFYETGGRAFKPLSPLEKEVWIQKNYNNK</sequence>
<keyword evidence="5 9" id="KW-1133">Transmembrane helix</keyword>
<evidence type="ECO:0000256" key="1">
    <source>
        <dbReference type="ARBA" id="ARBA00004141"/>
    </source>
</evidence>
<dbReference type="GO" id="GO:0033179">
    <property type="term" value="C:proton-transporting V-type ATPase, V0 domain"/>
    <property type="evidence" value="ECO:0007669"/>
    <property type="project" value="InterPro"/>
</dbReference>
<keyword evidence="3" id="KW-0813">Transport</keyword>
<dbReference type="GO" id="GO:0016471">
    <property type="term" value="C:vacuolar proton-transporting V-type ATPase complex"/>
    <property type="evidence" value="ECO:0007669"/>
    <property type="project" value="TreeGrafter"/>
</dbReference>
<gene>
    <name evidence="10" type="ORF">HW423_08455</name>
</gene>
<evidence type="ECO:0000256" key="5">
    <source>
        <dbReference type="ARBA" id="ARBA00022989"/>
    </source>
</evidence>
<dbReference type="Proteomes" id="UP000571018">
    <property type="component" value="Unassembled WGS sequence"/>
</dbReference>
<keyword evidence="4 9" id="KW-0812">Transmembrane</keyword>
<reference evidence="10 11" key="1">
    <citation type="submission" date="2020-06" db="EMBL/GenBank/DDBJ databases">
        <title>Reclassification of Facklamia ignava, Facklamia soureckii and Facklami tabacinasalis as Falseniella iganva gen. nov., comb. nov., Hutsoniella ignava gen. nov., comb. nov., and Ruoffia tabacinasalis gen. nov., comb. nov and description of Ruoffia haltotolerans sp. nov., isolated from hypersaline Inland Sea of Qatar.</title>
        <authorList>
            <person name="Fotedar R."/>
            <person name="Sankaranarayanan K."/>
            <person name="Lawson P."/>
            <person name="Caldwell M."/>
            <person name="Zeyara A."/>
            <person name="Al Malki A."/>
            <person name="Ali M."/>
        </authorList>
    </citation>
    <scope>NUCLEOTIDE SEQUENCE [LARGE SCALE GENOMIC DNA]</scope>
    <source>
        <strain evidence="10 11">INB8</strain>
    </source>
</reference>
<evidence type="ECO:0000256" key="3">
    <source>
        <dbReference type="ARBA" id="ARBA00022448"/>
    </source>
</evidence>
<evidence type="ECO:0000256" key="2">
    <source>
        <dbReference type="ARBA" id="ARBA00009904"/>
    </source>
</evidence>
<accession>A0A839A6D1</accession>
<dbReference type="GO" id="GO:0046961">
    <property type="term" value="F:proton-transporting ATPase activity, rotational mechanism"/>
    <property type="evidence" value="ECO:0007669"/>
    <property type="project" value="InterPro"/>
</dbReference>
<dbReference type="PANTHER" id="PTHR11629:SF63">
    <property type="entry name" value="V-TYPE PROTON ATPASE SUBUNIT A"/>
    <property type="match status" value="1"/>
</dbReference>
<feature type="transmembrane region" description="Helical" evidence="9">
    <location>
        <begin position="415"/>
        <end position="440"/>
    </location>
</feature>
<keyword evidence="6" id="KW-0406">Ion transport</keyword>
<name>A0A839A6D1_9LACT</name>
<dbReference type="GO" id="GO:0051117">
    <property type="term" value="F:ATPase binding"/>
    <property type="evidence" value="ECO:0007669"/>
    <property type="project" value="TreeGrafter"/>
</dbReference>
<comment type="caution">
    <text evidence="10">The sequence shown here is derived from an EMBL/GenBank/DDBJ whole genome shotgun (WGS) entry which is preliminary data.</text>
</comment>